<dbReference type="PANTHER" id="PTHR35526:SF3">
    <property type="entry name" value="ANTI-SIGMA-F FACTOR RSBW"/>
    <property type="match status" value="1"/>
</dbReference>
<reference evidence="3" key="1">
    <citation type="submission" date="2019-12" db="EMBL/GenBank/DDBJ databases">
        <title>Actinomadura physcomitrii sp. nov., a novel actinomycete isolated from moss [Physcomitrium sphaericum (Ludw) Fuernr].</title>
        <authorList>
            <person name="Zhuang X."/>
        </authorList>
    </citation>
    <scope>NUCLEOTIDE SEQUENCE [LARGE SCALE GENOMIC DNA]</scope>
    <source>
        <strain evidence="3">LD22</strain>
    </source>
</reference>
<dbReference type="GO" id="GO:0005524">
    <property type="term" value="F:ATP binding"/>
    <property type="evidence" value="ECO:0007669"/>
    <property type="project" value="UniProtKB-KW"/>
</dbReference>
<keyword evidence="4" id="KW-1185">Reference proteome</keyword>
<evidence type="ECO:0000313" key="3">
    <source>
        <dbReference type="EMBL" id="MWA02763.1"/>
    </source>
</evidence>
<evidence type="ECO:0000256" key="1">
    <source>
        <dbReference type="ARBA" id="ARBA00022527"/>
    </source>
</evidence>
<keyword evidence="3" id="KW-0067">ATP-binding</keyword>
<gene>
    <name evidence="3" type="ORF">F8568_020765</name>
</gene>
<dbReference type="CDD" id="cd16936">
    <property type="entry name" value="HATPase_RsbW-like"/>
    <property type="match status" value="1"/>
</dbReference>
<dbReference type="GO" id="GO:0004674">
    <property type="term" value="F:protein serine/threonine kinase activity"/>
    <property type="evidence" value="ECO:0007669"/>
    <property type="project" value="UniProtKB-KW"/>
</dbReference>
<keyword evidence="1" id="KW-0723">Serine/threonine-protein kinase</keyword>
<dbReference type="EMBL" id="WBMS02000015">
    <property type="protein sequence ID" value="MWA02763.1"/>
    <property type="molecule type" value="Genomic_DNA"/>
</dbReference>
<dbReference type="PANTHER" id="PTHR35526">
    <property type="entry name" value="ANTI-SIGMA-F FACTOR RSBW-RELATED"/>
    <property type="match status" value="1"/>
</dbReference>
<keyword evidence="1" id="KW-0808">Transferase</keyword>
<feature type="domain" description="Histidine kinase/HSP90-like ATPase" evidence="2">
    <location>
        <begin position="29"/>
        <end position="144"/>
    </location>
</feature>
<evidence type="ECO:0000313" key="4">
    <source>
        <dbReference type="Proteomes" id="UP000462055"/>
    </source>
</evidence>
<accession>A0A6I4MAU1</accession>
<organism evidence="3 4">
    <name type="scientific">Actinomadura physcomitrii</name>
    <dbReference type="NCBI Taxonomy" id="2650748"/>
    <lineage>
        <taxon>Bacteria</taxon>
        <taxon>Bacillati</taxon>
        <taxon>Actinomycetota</taxon>
        <taxon>Actinomycetes</taxon>
        <taxon>Streptosporangiales</taxon>
        <taxon>Thermomonosporaceae</taxon>
        <taxon>Actinomadura</taxon>
    </lineage>
</organism>
<dbReference type="Pfam" id="PF13581">
    <property type="entry name" value="HATPase_c_2"/>
    <property type="match status" value="1"/>
</dbReference>
<evidence type="ECO:0000259" key="2">
    <source>
        <dbReference type="Pfam" id="PF13581"/>
    </source>
</evidence>
<keyword evidence="1" id="KW-0418">Kinase</keyword>
<dbReference type="AlphaFoldDB" id="A0A6I4MAU1"/>
<dbReference type="InterPro" id="IPR050267">
    <property type="entry name" value="Anti-sigma-factor_SerPK"/>
</dbReference>
<name>A0A6I4MAU1_9ACTN</name>
<dbReference type="SUPFAM" id="SSF55874">
    <property type="entry name" value="ATPase domain of HSP90 chaperone/DNA topoisomerase II/histidine kinase"/>
    <property type="match status" value="1"/>
</dbReference>
<proteinExistence type="predicted"/>
<comment type="caution">
    <text evidence="3">The sequence shown here is derived from an EMBL/GenBank/DDBJ whole genome shotgun (WGS) entry which is preliminary data.</text>
</comment>
<dbReference type="Gene3D" id="3.30.565.10">
    <property type="entry name" value="Histidine kinase-like ATPase, C-terminal domain"/>
    <property type="match status" value="1"/>
</dbReference>
<dbReference type="InterPro" id="IPR003594">
    <property type="entry name" value="HATPase_dom"/>
</dbReference>
<dbReference type="Proteomes" id="UP000462055">
    <property type="component" value="Unassembled WGS sequence"/>
</dbReference>
<dbReference type="RefSeq" id="WP_151595266.1">
    <property type="nucleotide sequence ID" value="NZ_WBMS02000015.1"/>
</dbReference>
<protein>
    <submittedName>
        <fullName evidence="3">ATP-binding protein</fullName>
    </submittedName>
</protein>
<sequence>MEMASKGWSLCSASEWLWGSEPMRWRRVFPGRADQVTTARQLAASLFAGTSREEEVAMVVAELASNAVLHTRSGYQGGWFGLEVTLQDVAYIAVTDLGGGCIPTIRSEQPGCEPRVNGRGLLMVSKLALSVGIHGSPDTGHTVWADVDLRSRTATAPAEETPLAS</sequence>
<dbReference type="InterPro" id="IPR036890">
    <property type="entry name" value="HATPase_C_sf"/>
</dbReference>
<keyword evidence="3" id="KW-0547">Nucleotide-binding</keyword>